<organism evidence="2 3">
    <name type="scientific">Dovyalis caffra</name>
    <dbReference type="NCBI Taxonomy" id="77055"/>
    <lineage>
        <taxon>Eukaryota</taxon>
        <taxon>Viridiplantae</taxon>
        <taxon>Streptophyta</taxon>
        <taxon>Embryophyta</taxon>
        <taxon>Tracheophyta</taxon>
        <taxon>Spermatophyta</taxon>
        <taxon>Magnoliopsida</taxon>
        <taxon>eudicotyledons</taxon>
        <taxon>Gunneridae</taxon>
        <taxon>Pentapetalae</taxon>
        <taxon>rosids</taxon>
        <taxon>fabids</taxon>
        <taxon>Malpighiales</taxon>
        <taxon>Salicaceae</taxon>
        <taxon>Flacourtieae</taxon>
        <taxon>Dovyalis</taxon>
    </lineage>
</organism>
<evidence type="ECO:0000313" key="3">
    <source>
        <dbReference type="Proteomes" id="UP001314170"/>
    </source>
</evidence>
<dbReference type="PANTHER" id="PTHR31680:SF15">
    <property type="entry name" value="PROTEIN LONGIFOLIA 2"/>
    <property type="match status" value="1"/>
</dbReference>
<keyword evidence="3" id="KW-1185">Reference proteome</keyword>
<feature type="region of interest" description="Disordered" evidence="1">
    <location>
        <begin position="162"/>
        <end position="235"/>
    </location>
</feature>
<feature type="compositionally biased region" description="Low complexity" evidence="1">
    <location>
        <begin position="87"/>
        <end position="102"/>
    </location>
</feature>
<feature type="compositionally biased region" description="Basic and acidic residues" evidence="1">
    <location>
        <begin position="348"/>
        <end position="359"/>
    </location>
</feature>
<dbReference type="PANTHER" id="PTHR31680">
    <property type="entry name" value="LONGIFOLIA PROTEIN"/>
    <property type="match status" value="1"/>
</dbReference>
<name>A0AAV1ST26_9ROSI</name>
<feature type="compositionally biased region" description="Basic and acidic residues" evidence="1">
    <location>
        <begin position="205"/>
        <end position="214"/>
    </location>
</feature>
<feature type="region of interest" description="Disordered" evidence="1">
    <location>
        <begin position="348"/>
        <end position="407"/>
    </location>
</feature>
<dbReference type="GO" id="GO:0051513">
    <property type="term" value="P:regulation of monopolar cell growth"/>
    <property type="evidence" value="ECO:0007669"/>
    <property type="project" value="InterPro"/>
</dbReference>
<proteinExistence type="predicted"/>
<evidence type="ECO:0000256" key="1">
    <source>
        <dbReference type="SAM" id="MobiDB-lite"/>
    </source>
</evidence>
<evidence type="ECO:0008006" key="4">
    <source>
        <dbReference type="Google" id="ProtNLM"/>
    </source>
</evidence>
<dbReference type="EMBL" id="CAWUPB010001196">
    <property type="protein sequence ID" value="CAK7355724.1"/>
    <property type="molecule type" value="Genomic_DNA"/>
</dbReference>
<dbReference type="AlphaFoldDB" id="A0AAV1ST26"/>
<feature type="region of interest" description="Disordered" evidence="1">
    <location>
        <begin position="51"/>
        <end position="102"/>
    </location>
</feature>
<accession>A0AAV1ST26</accession>
<reference evidence="2 3" key="1">
    <citation type="submission" date="2024-01" db="EMBL/GenBank/DDBJ databases">
        <authorList>
            <person name="Waweru B."/>
        </authorList>
    </citation>
    <scope>NUCLEOTIDE SEQUENCE [LARGE SCALE GENOMIC DNA]</scope>
</reference>
<comment type="caution">
    <text evidence="2">The sequence shown here is derived from an EMBL/GenBank/DDBJ whole genome shotgun (WGS) entry which is preliminary data.</text>
</comment>
<sequence length="519" mass="57096">MSAKYMHGLSDENPDLQKQVGCMNGIFQLFDRHHFLGGSSRITSQNHKRLLSGQNGSHVNGIEPKGAPQRKTREKNPKGLKEKHTTSTESSRSSFSSSPCSSSISSLECSKASQLEPSSFKQNVVPKNHAWDSHRYQPNGSLQSSQQSLDLRDAVKDSIHREARGISVKTSTKREAGGQTLKYIDSPRPLRYSNSVDPKVPAPRESFRVRHKLQEAPSKSSEGKNDSLTGGLKDARRFSCDGRESRDTLKSTIKLKELPRLSLDSRAGSIRGSNPEMKSNYLLRDLERVDGNSNSFLNNQQDPGSNKRPSSVVAKLMGLEVLPDPMSTSGNQTMQIKSHLDEENKFLRSSRTTDLDKQNRISGSPRNSHKEPTSPNQRNAASVKKHTATSKFPIEPAPWRQPDGSRGSQTLALKNRATLTEVPCSSLSVYGGIEKRLAQLEFQKSGKDLRALKQILEAMQKTKEILGTGKEALSFETQTSIASSLDQSSKLANLQDLQSSAISVPTKGAVPQGTLNLQL</sequence>
<protein>
    <recommendedName>
        <fullName evidence="4">DUF3741 domain-containing protein</fullName>
    </recommendedName>
</protein>
<gene>
    <name evidence="2" type="ORF">DCAF_LOCUS25984</name>
</gene>
<dbReference type="Proteomes" id="UP001314170">
    <property type="component" value="Unassembled WGS sequence"/>
</dbReference>
<dbReference type="InterPro" id="IPR033334">
    <property type="entry name" value="LNG1/2"/>
</dbReference>
<evidence type="ECO:0000313" key="2">
    <source>
        <dbReference type="EMBL" id="CAK7355724.1"/>
    </source>
</evidence>
<feature type="compositionally biased region" description="Basic and acidic residues" evidence="1">
    <location>
        <begin position="74"/>
        <end position="86"/>
    </location>
</feature>